<protein>
    <recommendedName>
        <fullName evidence="3">Protein phosphatase 1 regulatory subunit 15A/B C-terminal domain-containing protein</fullName>
    </recommendedName>
</protein>
<dbReference type="GO" id="GO:0005783">
    <property type="term" value="C:endoplasmic reticulum"/>
    <property type="evidence" value="ECO:0007669"/>
    <property type="project" value="TreeGrafter"/>
</dbReference>
<reference evidence="4 5" key="1">
    <citation type="submission" date="2015-08" db="EMBL/GenBank/DDBJ databases">
        <title>The genome of the Asian arowana (Scleropages formosus).</title>
        <authorList>
            <person name="Tan M.H."/>
            <person name="Gan H.M."/>
            <person name="Croft L.J."/>
            <person name="Austin C.M."/>
        </authorList>
    </citation>
    <scope>NUCLEOTIDE SEQUENCE [LARGE SCALE GENOMIC DNA]</scope>
    <source>
        <strain evidence="4">Aro1</strain>
    </source>
</reference>
<feature type="region of interest" description="Disordered" evidence="2">
    <location>
        <begin position="438"/>
        <end position="459"/>
    </location>
</feature>
<evidence type="ECO:0000256" key="2">
    <source>
        <dbReference type="SAM" id="MobiDB-lite"/>
    </source>
</evidence>
<evidence type="ECO:0000256" key="1">
    <source>
        <dbReference type="ARBA" id="ARBA00010161"/>
    </source>
</evidence>
<gene>
    <name evidence="4" type="ORF">Z043_116654</name>
</gene>
<name>A0A0P7USJ6_SCLFO</name>
<evidence type="ECO:0000313" key="4">
    <source>
        <dbReference type="EMBL" id="KPP64956.1"/>
    </source>
</evidence>
<dbReference type="InterPro" id="IPR019523">
    <property type="entry name" value="Prot_Pase1_reg-su15A/B_C"/>
</dbReference>
<feature type="region of interest" description="Disordered" evidence="2">
    <location>
        <begin position="150"/>
        <end position="174"/>
    </location>
</feature>
<dbReference type="InterPro" id="IPR051254">
    <property type="entry name" value="PPP1R15"/>
</dbReference>
<dbReference type="GO" id="GO:0000164">
    <property type="term" value="C:protein phosphatase type 1 complex"/>
    <property type="evidence" value="ECO:0007669"/>
    <property type="project" value="TreeGrafter"/>
</dbReference>
<accession>A0A0P7USJ6</accession>
<dbReference type="PANTHER" id="PTHR16489:SF11">
    <property type="entry name" value="PROTEIN PHOSPHATASE 1 REGULATORY SUBUNIT 15B"/>
    <property type="match status" value="1"/>
</dbReference>
<dbReference type="EMBL" id="JARO02006644">
    <property type="protein sequence ID" value="KPP64956.1"/>
    <property type="molecule type" value="Genomic_DNA"/>
</dbReference>
<evidence type="ECO:0000313" key="5">
    <source>
        <dbReference type="Proteomes" id="UP000034805"/>
    </source>
</evidence>
<feature type="compositionally biased region" description="Polar residues" evidence="2">
    <location>
        <begin position="159"/>
        <end position="173"/>
    </location>
</feature>
<dbReference type="Pfam" id="PF10488">
    <property type="entry name" value="PP1c_bdg"/>
    <property type="match status" value="2"/>
</dbReference>
<dbReference type="GO" id="GO:0051246">
    <property type="term" value="P:regulation of protein metabolic process"/>
    <property type="evidence" value="ECO:0007669"/>
    <property type="project" value="UniProtKB-ARBA"/>
</dbReference>
<feature type="compositionally biased region" description="Acidic residues" evidence="2">
    <location>
        <begin position="297"/>
        <end position="307"/>
    </location>
</feature>
<feature type="region of interest" description="Disordered" evidence="2">
    <location>
        <begin position="276"/>
        <end position="339"/>
    </location>
</feature>
<dbReference type="Proteomes" id="UP000034805">
    <property type="component" value="Unassembled WGS sequence"/>
</dbReference>
<comment type="similarity">
    <text evidence="1">Belongs to the PPP1R15 family.</text>
</comment>
<feature type="compositionally biased region" description="Acidic residues" evidence="2">
    <location>
        <begin position="315"/>
        <end position="333"/>
    </location>
</feature>
<comment type="caution">
    <text evidence="4">The sequence shown here is derived from an EMBL/GenBank/DDBJ whole genome shotgun (WGS) entry which is preliminary data.</text>
</comment>
<feature type="compositionally biased region" description="Acidic residues" evidence="2">
    <location>
        <begin position="226"/>
        <end position="238"/>
    </location>
</feature>
<dbReference type="GO" id="GO:0034976">
    <property type="term" value="P:response to endoplasmic reticulum stress"/>
    <property type="evidence" value="ECO:0007669"/>
    <property type="project" value="TreeGrafter"/>
</dbReference>
<proteinExistence type="inferred from homology"/>
<evidence type="ECO:0000259" key="3">
    <source>
        <dbReference type="Pfam" id="PF10488"/>
    </source>
</evidence>
<sequence>MFRLSSLHFDLPSSRTVSSSFRPVFDAASLLPGRPCAQEQDTSVGDMIIMVGGRPGEPKCLPERLRTPASLGGLFGGIAEELTQSVDTEGTFLVPHLPFLHSQHEPSGFGGFAVEAPSWLGPDSLHELGREVRDGWSVESLPPRVKTVQHCGEPGRGCQQMTSSAAGTVSMPTKPSVDEVAVLTPDQDNGYSSLEEEHSNNRLHVVRPLCLNEGLGAGGSDRGTEESEDSDTDSEEGEPPSQEEPKLETEVETQALPFLPTPKCQNKAIAYIMGSPCSEESGTESEGDHDWDSSGGGDDDDDDDGFDSEGASDFSDSEDLDDEDSEADSETDAEVERLWSSLCQSGDPYNPCNFTATLCTASKPAPAASACVLSAEVEYPPSPCTLNSPACSPRPLTVEDESEEEISSVLDAESLQLWNSFSSLSDPYNPLNFQAPLRTRHSAQGPPSTSSLPQLKEAEERMDSGFSEAVSLSELRCAKLKKVRFVEEVEEFYASSDEDRRGPWEEFARDRCRFLRRVQETEEVISYCLAPTFRLLIFQRLYQSC</sequence>
<dbReference type="AlphaFoldDB" id="A0A0P7USJ6"/>
<dbReference type="PANTHER" id="PTHR16489">
    <property type="entry name" value="GH11727P"/>
    <property type="match status" value="1"/>
</dbReference>
<feature type="domain" description="Protein phosphatase 1 regulatory subunit 15A/B C-terminal" evidence="3">
    <location>
        <begin position="330"/>
        <end position="440"/>
    </location>
</feature>
<organism evidence="4 5">
    <name type="scientific">Scleropages formosus</name>
    <name type="common">Asian bonytongue</name>
    <name type="synonym">Osteoglossum formosum</name>
    <dbReference type="NCBI Taxonomy" id="113540"/>
    <lineage>
        <taxon>Eukaryota</taxon>
        <taxon>Metazoa</taxon>
        <taxon>Chordata</taxon>
        <taxon>Craniata</taxon>
        <taxon>Vertebrata</taxon>
        <taxon>Euteleostomi</taxon>
        <taxon>Actinopterygii</taxon>
        <taxon>Neopterygii</taxon>
        <taxon>Teleostei</taxon>
        <taxon>Osteoglossocephala</taxon>
        <taxon>Osteoglossomorpha</taxon>
        <taxon>Osteoglossiformes</taxon>
        <taxon>Osteoglossidae</taxon>
        <taxon>Scleropages</taxon>
    </lineage>
</organism>
<feature type="domain" description="Protein phosphatase 1 regulatory subunit 15A/B C-terminal" evidence="3">
    <location>
        <begin position="460"/>
        <end position="541"/>
    </location>
</feature>
<dbReference type="GO" id="GO:0019888">
    <property type="term" value="F:protein phosphatase regulator activity"/>
    <property type="evidence" value="ECO:0007669"/>
    <property type="project" value="TreeGrafter"/>
</dbReference>
<feature type="region of interest" description="Disordered" evidence="2">
    <location>
        <begin position="212"/>
        <end position="250"/>
    </location>
</feature>